<name>A0A0H2RXS6_9AGAM</name>
<sequence>MSLGATWTAYAYVAGKRNHFQFSEKQKRKLIEEDPDRRKTGPLGDLYVCDGCGKEKPLIIYPGGKKQVALKVWISHKLRCPKLQKLLEEEYREQGSPEHERQDTGETKSVFPKANNRTTIRRRNPRKRVTTARKSVSRDSSQEPEPRAKRILRSGQRKKIQSGADVQSAGPAEGRTADAPAEPAASKSQPEPSTLHRSTVSSGSSGTSSLKRPFDQVEKGAEIPEVEIVIKRRIAPDGSREQEIRIPRSYLPGSEAYNLATRELKRESRKSSGSQSGLAI</sequence>
<proteinExistence type="predicted"/>
<keyword evidence="3" id="KW-1185">Reference proteome</keyword>
<evidence type="ECO:0000256" key="1">
    <source>
        <dbReference type="SAM" id="MobiDB-lite"/>
    </source>
</evidence>
<protein>
    <submittedName>
        <fullName evidence="2">Uncharacterized protein</fullName>
    </submittedName>
</protein>
<dbReference type="Proteomes" id="UP000053477">
    <property type="component" value="Unassembled WGS sequence"/>
</dbReference>
<accession>A0A0H2RXS6</accession>
<organism evidence="2 3">
    <name type="scientific">Schizopora paradoxa</name>
    <dbReference type="NCBI Taxonomy" id="27342"/>
    <lineage>
        <taxon>Eukaryota</taxon>
        <taxon>Fungi</taxon>
        <taxon>Dikarya</taxon>
        <taxon>Basidiomycota</taxon>
        <taxon>Agaricomycotina</taxon>
        <taxon>Agaricomycetes</taxon>
        <taxon>Hymenochaetales</taxon>
        <taxon>Schizoporaceae</taxon>
        <taxon>Schizopora</taxon>
    </lineage>
</organism>
<feature type="compositionally biased region" description="Basic and acidic residues" evidence="1">
    <location>
        <begin position="136"/>
        <end position="148"/>
    </location>
</feature>
<evidence type="ECO:0000313" key="3">
    <source>
        <dbReference type="Proteomes" id="UP000053477"/>
    </source>
</evidence>
<feature type="compositionally biased region" description="Basic residues" evidence="1">
    <location>
        <begin position="149"/>
        <end position="160"/>
    </location>
</feature>
<dbReference type="InParanoid" id="A0A0H2RXS6"/>
<feature type="compositionally biased region" description="Polar residues" evidence="1">
    <location>
        <begin position="186"/>
        <end position="197"/>
    </location>
</feature>
<gene>
    <name evidence="2" type="ORF">SCHPADRAFT_893024</name>
</gene>
<reference evidence="2 3" key="1">
    <citation type="submission" date="2015-04" db="EMBL/GenBank/DDBJ databases">
        <title>Complete genome sequence of Schizopora paradoxa KUC8140, a cosmopolitan wood degrader in East Asia.</title>
        <authorList>
            <consortium name="DOE Joint Genome Institute"/>
            <person name="Min B."/>
            <person name="Park H."/>
            <person name="Jang Y."/>
            <person name="Kim J.-J."/>
            <person name="Kim K.H."/>
            <person name="Pangilinan J."/>
            <person name="Lipzen A."/>
            <person name="Riley R."/>
            <person name="Grigoriev I.V."/>
            <person name="Spatafora J.W."/>
            <person name="Choi I.-G."/>
        </authorList>
    </citation>
    <scope>NUCLEOTIDE SEQUENCE [LARGE SCALE GENOMIC DNA]</scope>
    <source>
        <strain evidence="2 3">KUC8140</strain>
    </source>
</reference>
<feature type="compositionally biased region" description="Basic and acidic residues" evidence="1">
    <location>
        <begin position="212"/>
        <end position="246"/>
    </location>
</feature>
<evidence type="ECO:0000313" key="2">
    <source>
        <dbReference type="EMBL" id="KLO09571.1"/>
    </source>
</evidence>
<feature type="compositionally biased region" description="Low complexity" evidence="1">
    <location>
        <begin position="198"/>
        <end position="209"/>
    </location>
</feature>
<dbReference type="EMBL" id="KQ086052">
    <property type="protein sequence ID" value="KLO09571.1"/>
    <property type="molecule type" value="Genomic_DNA"/>
</dbReference>
<feature type="compositionally biased region" description="Basic residues" evidence="1">
    <location>
        <begin position="119"/>
        <end position="131"/>
    </location>
</feature>
<feature type="compositionally biased region" description="Basic and acidic residues" evidence="1">
    <location>
        <begin position="91"/>
        <end position="106"/>
    </location>
</feature>
<dbReference type="AlphaFoldDB" id="A0A0H2RXS6"/>
<feature type="region of interest" description="Disordered" evidence="1">
    <location>
        <begin position="91"/>
        <end position="253"/>
    </location>
</feature>